<feature type="compositionally biased region" description="Low complexity" evidence="1">
    <location>
        <begin position="174"/>
        <end position="196"/>
    </location>
</feature>
<protein>
    <recommendedName>
        <fullName evidence="4">Myb-like domain-containing protein</fullName>
    </recommendedName>
</protein>
<dbReference type="Proteomes" id="UP000242791">
    <property type="component" value="Unassembled WGS sequence"/>
</dbReference>
<feature type="compositionally biased region" description="Polar residues" evidence="1">
    <location>
        <begin position="148"/>
        <end position="159"/>
    </location>
</feature>
<feature type="compositionally biased region" description="Polar residues" evidence="1">
    <location>
        <begin position="197"/>
        <end position="214"/>
    </location>
</feature>
<feature type="region of interest" description="Disordered" evidence="1">
    <location>
        <begin position="1"/>
        <end position="20"/>
    </location>
</feature>
<reference evidence="2 3" key="1">
    <citation type="submission" date="2015-08" db="EMBL/GenBank/DDBJ databases">
        <title>Emmonsia species relationships and genome sequence.</title>
        <authorList>
            <person name="Cuomo C.A."/>
            <person name="Schwartz I.S."/>
            <person name="Kenyon C."/>
            <person name="De Hoog G.S."/>
            <person name="Govender N.P."/>
            <person name="Botha A."/>
            <person name="Moreno L."/>
            <person name="De Vries M."/>
            <person name="Munoz J.F."/>
            <person name="Stielow J.B."/>
        </authorList>
    </citation>
    <scope>NUCLEOTIDE SEQUENCE [LARGE SCALE GENOMIC DNA]</scope>
    <source>
        <strain evidence="2 3">EI222</strain>
    </source>
</reference>
<name>A0A1J9QQ72_9EURO</name>
<comment type="caution">
    <text evidence="2">The sequence shown here is derived from an EMBL/GenBank/DDBJ whole genome shotgun (WGS) entry which is preliminary data.</text>
</comment>
<dbReference type="VEuPathDB" id="FungiDB:ACJ73_06307"/>
<keyword evidence="3" id="KW-1185">Reference proteome</keyword>
<feature type="region of interest" description="Disordered" evidence="1">
    <location>
        <begin position="134"/>
        <end position="274"/>
    </location>
</feature>
<dbReference type="SUPFAM" id="SSF46689">
    <property type="entry name" value="Homeodomain-like"/>
    <property type="match status" value="1"/>
</dbReference>
<evidence type="ECO:0000256" key="1">
    <source>
        <dbReference type="SAM" id="MobiDB-lite"/>
    </source>
</evidence>
<proteinExistence type="predicted"/>
<dbReference type="Gene3D" id="1.10.10.60">
    <property type="entry name" value="Homeodomain-like"/>
    <property type="match status" value="1"/>
</dbReference>
<dbReference type="CDD" id="cd11660">
    <property type="entry name" value="SANT_TRF"/>
    <property type="match status" value="1"/>
</dbReference>
<feature type="compositionally biased region" description="Basic and acidic residues" evidence="1">
    <location>
        <begin position="86"/>
        <end position="96"/>
    </location>
</feature>
<feature type="compositionally biased region" description="Low complexity" evidence="1">
    <location>
        <begin position="59"/>
        <end position="81"/>
    </location>
</feature>
<gene>
    <name evidence="2" type="ORF">ACJ73_06307</name>
</gene>
<organism evidence="2 3">
    <name type="scientific">Blastomyces percursus</name>
    <dbReference type="NCBI Taxonomy" id="1658174"/>
    <lineage>
        <taxon>Eukaryota</taxon>
        <taxon>Fungi</taxon>
        <taxon>Dikarya</taxon>
        <taxon>Ascomycota</taxon>
        <taxon>Pezizomycotina</taxon>
        <taxon>Eurotiomycetes</taxon>
        <taxon>Eurotiomycetidae</taxon>
        <taxon>Onygenales</taxon>
        <taxon>Ajellomycetaceae</taxon>
        <taxon>Blastomyces</taxon>
    </lineage>
</organism>
<dbReference type="AlphaFoldDB" id="A0A1J9QQ72"/>
<evidence type="ECO:0008006" key="4">
    <source>
        <dbReference type="Google" id="ProtNLM"/>
    </source>
</evidence>
<evidence type="ECO:0000313" key="3">
    <source>
        <dbReference type="Proteomes" id="UP000242791"/>
    </source>
</evidence>
<feature type="compositionally biased region" description="Basic and acidic residues" evidence="1">
    <location>
        <begin position="221"/>
        <end position="243"/>
    </location>
</feature>
<sequence length="388" mass="42776">MPRSYHARIPLEIPDSEDESIASIPVGLVYQKQNSRSIPSSPPLPRKTPSVEAQQEQTASSAGKSQQGQAQQSSRAQKSGQTSQVRYERVIPESKSIHQGCDSSLLPVVPTLHHSAGTATAAFRRDSYPAVIDLTQDDDGAPGEMVRDSQSQFVLTPTRTKTERGAAPHGHRTQGQASGRSGGSSLRSSQSHLGRSPGSQTSSRLQGSMPQTAGRQRHPSSRAERSSDRERPRRPSEESHASVDLDSNSNPDFPSVESLMQRCRGSSQGSSLARLPSVGTMADEYSVGYTSYLDQIETRIAAAAADIEAMDDIEAPAYSRNARRRRRQPWTDQELEYLVEQVNHHGAAWQVIWEQNQTGPRAIHPRRTPVDYKDKAIIYKRDQLMYVL</sequence>
<dbReference type="EMBL" id="LGTZ01001091">
    <property type="protein sequence ID" value="OJD22347.1"/>
    <property type="molecule type" value="Genomic_DNA"/>
</dbReference>
<dbReference type="InterPro" id="IPR009057">
    <property type="entry name" value="Homeodomain-like_sf"/>
</dbReference>
<dbReference type="OrthoDB" id="10651979at2759"/>
<accession>A0A1J9QQ72</accession>
<evidence type="ECO:0000313" key="2">
    <source>
        <dbReference type="EMBL" id="OJD22347.1"/>
    </source>
</evidence>
<feature type="region of interest" description="Disordered" evidence="1">
    <location>
        <begin position="32"/>
        <end position="102"/>
    </location>
</feature>